<accession>A0A5P1FQX2</accession>
<evidence type="ECO:0000256" key="2">
    <source>
        <dbReference type="ARBA" id="ARBA00024341"/>
    </source>
</evidence>
<dbReference type="OMA" id="ANMSWSW"/>
<dbReference type="EMBL" id="CM007381">
    <property type="protein sequence ID" value="ONK79070.1"/>
    <property type="molecule type" value="Genomic_DNA"/>
</dbReference>
<proteinExistence type="inferred from homology"/>
<evidence type="ECO:0000313" key="5">
    <source>
        <dbReference type="Proteomes" id="UP000243459"/>
    </source>
</evidence>
<keyword evidence="5" id="KW-1185">Reference proteome</keyword>
<dbReference type="AlphaFoldDB" id="A0A5P1FQX2"/>
<dbReference type="OrthoDB" id="779903at2759"/>
<protein>
    <recommendedName>
        <fullName evidence="6">Protein IQ-DOMAIN 1</fullName>
    </recommendedName>
</protein>
<evidence type="ECO:0000256" key="3">
    <source>
        <dbReference type="SAM" id="MobiDB-lite"/>
    </source>
</evidence>
<evidence type="ECO:0000313" key="4">
    <source>
        <dbReference type="EMBL" id="ONK79070.1"/>
    </source>
</evidence>
<sequence length="385" mass="42914">MGLGRGLVKRVFCKNKSSIGAANERNFGVDKSRWTSVRLYLCGEELNSVMVENDSDSIRSSEATVMQPFQEDSVDEQSSEIARIEELDELITEEENALAKLNEEQAAIFIQSAFRGFMARKLYGEICKSSKGDGIGDEDPSVLNEAASIEVLVDDSIENFSILEENGSMHHRVFHKSKSQVYRLKEEWDDSTLSSDTLRLRIQNKLEATTRRERALAYAFSQQLRTCTAKKKPAWSDSNTEPNSGWTWLERWMATRAPEKSSVVDDCWSKQLEPSSANHKLLMLTNKRLDISVEGKESCGSNDVPVNLEGVDALHSEAAGDGSGRVKSRFKAARRVSRRKTMPEYHRSLGSAKASKKVPSKEAEEKKHKQVAAKAAGEAKGKDAS</sequence>
<feature type="compositionally biased region" description="Basic residues" evidence="3">
    <location>
        <begin position="326"/>
        <end position="340"/>
    </location>
</feature>
<keyword evidence="1" id="KW-0112">Calmodulin-binding</keyword>
<dbReference type="CDD" id="cd23767">
    <property type="entry name" value="IQCD"/>
    <property type="match status" value="1"/>
</dbReference>
<feature type="region of interest" description="Disordered" evidence="3">
    <location>
        <begin position="318"/>
        <end position="385"/>
    </location>
</feature>
<dbReference type="Gramene" id="ONK79070">
    <property type="protein sequence ID" value="ONK79070"/>
    <property type="gene ID" value="A4U43_C01F2590"/>
</dbReference>
<dbReference type="GO" id="GO:0005516">
    <property type="term" value="F:calmodulin binding"/>
    <property type="evidence" value="ECO:0007669"/>
    <property type="project" value="UniProtKB-KW"/>
</dbReference>
<dbReference type="PANTHER" id="PTHR32295">
    <property type="entry name" value="IQ-DOMAIN 5-RELATED"/>
    <property type="match status" value="1"/>
</dbReference>
<name>A0A5P1FQX2_ASPOF</name>
<dbReference type="SMART" id="SM00015">
    <property type="entry name" value="IQ"/>
    <property type="match status" value="1"/>
</dbReference>
<dbReference type="PANTHER" id="PTHR32295:SF15">
    <property type="entry name" value="PROTEIN IQ-DOMAIN 33"/>
    <property type="match status" value="1"/>
</dbReference>
<comment type="similarity">
    <text evidence="2">Belongs to the IQD family.</text>
</comment>
<reference evidence="5" key="1">
    <citation type="journal article" date="2017" name="Nat. Commun.">
        <title>The asparagus genome sheds light on the origin and evolution of a young Y chromosome.</title>
        <authorList>
            <person name="Harkess A."/>
            <person name="Zhou J."/>
            <person name="Xu C."/>
            <person name="Bowers J.E."/>
            <person name="Van der Hulst R."/>
            <person name="Ayyampalayam S."/>
            <person name="Mercati F."/>
            <person name="Riccardi P."/>
            <person name="McKain M.R."/>
            <person name="Kakrana A."/>
            <person name="Tang H."/>
            <person name="Ray J."/>
            <person name="Groenendijk J."/>
            <person name="Arikit S."/>
            <person name="Mathioni S.M."/>
            <person name="Nakano M."/>
            <person name="Shan H."/>
            <person name="Telgmann-Rauber A."/>
            <person name="Kanno A."/>
            <person name="Yue Z."/>
            <person name="Chen H."/>
            <person name="Li W."/>
            <person name="Chen Y."/>
            <person name="Xu X."/>
            <person name="Zhang Y."/>
            <person name="Luo S."/>
            <person name="Chen H."/>
            <person name="Gao J."/>
            <person name="Mao Z."/>
            <person name="Pires J.C."/>
            <person name="Luo M."/>
            <person name="Kudrna D."/>
            <person name="Wing R.A."/>
            <person name="Meyers B.C."/>
            <person name="Yi K."/>
            <person name="Kong H."/>
            <person name="Lavrijsen P."/>
            <person name="Sunseri F."/>
            <person name="Falavigna A."/>
            <person name="Ye Y."/>
            <person name="Leebens-Mack J.H."/>
            <person name="Chen G."/>
        </authorList>
    </citation>
    <scope>NUCLEOTIDE SEQUENCE [LARGE SCALE GENOMIC DNA]</scope>
    <source>
        <strain evidence="5">cv. DH0086</strain>
    </source>
</reference>
<dbReference type="InterPro" id="IPR000048">
    <property type="entry name" value="IQ_motif_EF-hand-BS"/>
</dbReference>
<evidence type="ECO:0000256" key="1">
    <source>
        <dbReference type="ARBA" id="ARBA00022860"/>
    </source>
</evidence>
<gene>
    <name evidence="4" type="ORF">A4U43_C01F2590</name>
</gene>
<organism evidence="4 5">
    <name type="scientific">Asparagus officinalis</name>
    <name type="common">Garden asparagus</name>
    <dbReference type="NCBI Taxonomy" id="4686"/>
    <lineage>
        <taxon>Eukaryota</taxon>
        <taxon>Viridiplantae</taxon>
        <taxon>Streptophyta</taxon>
        <taxon>Embryophyta</taxon>
        <taxon>Tracheophyta</taxon>
        <taxon>Spermatophyta</taxon>
        <taxon>Magnoliopsida</taxon>
        <taxon>Liliopsida</taxon>
        <taxon>Asparagales</taxon>
        <taxon>Asparagaceae</taxon>
        <taxon>Asparagoideae</taxon>
        <taxon>Asparagus</taxon>
    </lineage>
</organism>
<dbReference type="Pfam" id="PF00612">
    <property type="entry name" value="IQ"/>
    <property type="match status" value="1"/>
</dbReference>
<evidence type="ECO:0008006" key="6">
    <source>
        <dbReference type="Google" id="ProtNLM"/>
    </source>
</evidence>
<dbReference type="Proteomes" id="UP000243459">
    <property type="component" value="Chromosome 1"/>
</dbReference>
<dbReference type="PROSITE" id="PS50096">
    <property type="entry name" value="IQ"/>
    <property type="match status" value="1"/>
</dbReference>